<proteinExistence type="predicted"/>
<feature type="signal peptide" evidence="1">
    <location>
        <begin position="1"/>
        <end position="17"/>
    </location>
</feature>
<protein>
    <submittedName>
        <fullName evidence="2">Uncharacterized protein</fullName>
    </submittedName>
</protein>
<keyword evidence="3" id="KW-1185">Reference proteome</keyword>
<evidence type="ECO:0000256" key="1">
    <source>
        <dbReference type="SAM" id="SignalP"/>
    </source>
</evidence>
<dbReference type="Proteomes" id="UP001301769">
    <property type="component" value="Unassembled WGS sequence"/>
</dbReference>
<feature type="chain" id="PRO_5043002419" evidence="1">
    <location>
        <begin position="18"/>
        <end position="347"/>
    </location>
</feature>
<keyword evidence="1" id="KW-0732">Signal</keyword>
<evidence type="ECO:0000313" key="2">
    <source>
        <dbReference type="EMBL" id="KAK4205910.1"/>
    </source>
</evidence>
<name>A0AAN6XUQ7_9PEZI</name>
<gene>
    <name evidence="2" type="ORF">QBC37DRAFT_164548</name>
</gene>
<dbReference type="EMBL" id="MU858642">
    <property type="protein sequence ID" value="KAK4205910.1"/>
    <property type="molecule type" value="Genomic_DNA"/>
</dbReference>
<reference evidence="2" key="2">
    <citation type="submission" date="2023-05" db="EMBL/GenBank/DDBJ databases">
        <authorList>
            <consortium name="Lawrence Berkeley National Laboratory"/>
            <person name="Steindorff A."/>
            <person name="Hensen N."/>
            <person name="Bonometti L."/>
            <person name="Westerberg I."/>
            <person name="Brannstrom I.O."/>
            <person name="Guillou S."/>
            <person name="Cros-Aarteil S."/>
            <person name="Calhoun S."/>
            <person name="Haridas S."/>
            <person name="Kuo A."/>
            <person name="Mondo S."/>
            <person name="Pangilinan J."/>
            <person name="Riley R."/>
            <person name="Labutti K."/>
            <person name="Andreopoulos B."/>
            <person name="Lipzen A."/>
            <person name="Chen C."/>
            <person name="Yanf M."/>
            <person name="Daum C."/>
            <person name="Ng V."/>
            <person name="Clum A."/>
            <person name="Ohm R."/>
            <person name="Martin F."/>
            <person name="Silar P."/>
            <person name="Natvig D."/>
            <person name="Lalanne C."/>
            <person name="Gautier V."/>
            <person name="Ament-Velasquez S.L."/>
            <person name="Kruys A."/>
            <person name="Hutchinson M.I."/>
            <person name="Powell A.J."/>
            <person name="Barry K."/>
            <person name="Miller A.N."/>
            <person name="Grigoriev I.V."/>
            <person name="Debuchy R."/>
            <person name="Gladieux P."/>
            <person name="Thoren M.H."/>
            <person name="Johannesson H."/>
        </authorList>
    </citation>
    <scope>NUCLEOTIDE SEQUENCE</scope>
    <source>
        <strain evidence="2">PSN293</strain>
    </source>
</reference>
<comment type="caution">
    <text evidence="2">The sequence shown here is derived from an EMBL/GenBank/DDBJ whole genome shotgun (WGS) entry which is preliminary data.</text>
</comment>
<organism evidence="2 3">
    <name type="scientific">Rhypophila decipiens</name>
    <dbReference type="NCBI Taxonomy" id="261697"/>
    <lineage>
        <taxon>Eukaryota</taxon>
        <taxon>Fungi</taxon>
        <taxon>Dikarya</taxon>
        <taxon>Ascomycota</taxon>
        <taxon>Pezizomycotina</taxon>
        <taxon>Sordariomycetes</taxon>
        <taxon>Sordariomycetidae</taxon>
        <taxon>Sordariales</taxon>
        <taxon>Naviculisporaceae</taxon>
        <taxon>Rhypophila</taxon>
    </lineage>
</organism>
<accession>A0AAN6XUQ7</accession>
<reference evidence="2" key="1">
    <citation type="journal article" date="2023" name="Mol. Phylogenet. Evol.">
        <title>Genome-scale phylogeny and comparative genomics of the fungal order Sordariales.</title>
        <authorList>
            <person name="Hensen N."/>
            <person name="Bonometti L."/>
            <person name="Westerberg I."/>
            <person name="Brannstrom I.O."/>
            <person name="Guillou S."/>
            <person name="Cros-Aarteil S."/>
            <person name="Calhoun S."/>
            <person name="Haridas S."/>
            <person name="Kuo A."/>
            <person name="Mondo S."/>
            <person name="Pangilinan J."/>
            <person name="Riley R."/>
            <person name="LaButti K."/>
            <person name="Andreopoulos B."/>
            <person name="Lipzen A."/>
            <person name="Chen C."/>
            <person name="Yan M."/>
            <person name="Daum C."/>
            <person name="Ng V."/>
            <person name="Clum A."/>
            <person name="Steindorff A."/>
            <person name="Ohm R.A."/>
            <person name="Martin F."/>
            <person name="Silar P."/>
            <person name="Natvig D.O."/>
            <person name="Lalanne C."/>
            <person name="Gautier V."/>
            <person name="Ament-Velasquez S.L."/>
            <person name="Kruys A."/>
            <person name="Hutchinson M.I."/>
            <person name="Powell A.J."/>
            <person name="Barry K."/>
            <person name="Miller A.N."/>
            <person name="Grigoriev I.V."/>
            <person name="Debuchy R."/>
            <person name="Gladieux P."/>
            <person name="Hiltunen Thoren M."/>
            <person name="Johannesson H."/>
        </authorList>
    </citation>
    <scope>NUCLEOTIDE SEQUENCE</scope>
    <source>
        <strain evidence="2">PSN293</strain>
    </source>
</reference>
<sequence>MRIILAPVVALVPAIFATVVPRQETQDNIQIVLQVSKVKDRAAIDVYNYDKSTLLAWSCSRTLQSNGLDISFEVNQNGAGNFTVGSQQYVVSDEVETSGGAICERISSATEFVVSCLVPFFGSVSAGVKARDLQTCFPDGSVKLIAVLEGFEATGEDETLISSAIDAEAQAAEAEAALVTNNTVGLKGRAPCLMYRLPFRTGNGNPHQNPWNVQLSVPMQCGNGRTCSVSYAKNYAISWSANIGAAVWGAVGFAVQTTVETGNEHTCDGNSNDYFAIWKNVGQTAYTVHHETFNGCGFRSVDSTNFIIWSPNKYDKFSYYYCVYGKKYVRNQGDRWLDTSAGRPYGP</sequence>
<dbReference type="AlphaFoldDB" id="A0AAN6XUQ7"/>
<evidence type="ECO:0000313" key="3">
    <source>
        <dbReference type="Proteomes" id="UP001301769"/>
    </source>
</evidence>